<reference evidence="3 4" key="1">
    <citation type="journal article" date="2021" name="Hortic Res">
        <title>Chromosome-scale assembly of the Dendrobium chrysotoxum genome enhances the understanding of orchid evolution.</title>
        <authorList>
            <person name="Zhang Y."/>
            <person name="Zhang G.Q."/>
            <person name="Zhang D."/>
            <person name="Liu X.D."/>
            <person name="Xu X.Y."/>
            <person name="Sun W.H."/>
            <person name="Yu X."/>
            <person name="Zhu X."/>
            <person name="Wang Z.W."/>
            <person name="Zhao X."/>
            <person name="Zhong W.Y."/>
            <person name="Chen H."/>
            <person name="Yin W.L."/>
            <person name="Huang T."/>
            <person name="Niu S.C."/>
            <person name="Liu Z.J."/>
        </authorList>
    </citation>
    <scope>NUCLEOTIDE SEQUENCE [LARGE SCALE GENOMIC DNA]</scope>
    <source>
        <strain evidence="3">Lindl</strain>
    </source>
</reference>
<dbReference type="PANTHER" id="PTHR31447:SF1">
    <property type="entry name" value="OS06G0138200 PROTEIN"/>
    <property type="match status" value="1"/>
</dbReference>
<dbReference type="SUPFAM" id="SSF51197">
    <property type="entry name" value="Clavaminate synthase-like"/>
    <property type="match status" value="1"/>
</dbReference>
<dbReference type="InterPro" id="IPR044842">
    <property type="entry name" value="ALKBH9B/ALKBH10B-like"/>
</dbReference>
<feature type="transmembrane region" description="Helical" evidence="2">
    <location>
        <begin position="144"/>
        <end position="167"/>
    </location>
</feature>
<keyword evidence="2" id="KW-1133">Transmembrane helix</keyword>
<dbReference type="PANTHER" id="PTHR31447">
    <property type="entry name" value="HYDROXYPROLINE-RICH GLYCOPROTEIN FAMILY PROTEIN-RELATED"/>
    <property type="match status" value="1"/>
</dbReference>
<protein>
    <submittedName>
        <fullName evidence="3">Uncharacterized protein</fullName>
    </submittedName>
</protein>
<sequence>MKRDGSLSVYFVICIINTYEPDNCTLSHIDSHDFVRSFSTVSFLNECNIMFKHNLKIVGPEEFIGSTSIKLPIGYVLVLNCNGVDIAKHCVPAIPCKTFHIQPHFQLYIYVKMLTIYVIFRKMDKAKRPYNLKLDSYLQNIKSFFNFFNDVVLIGYFGTILAVGVAGRLPVENAEINRKSRKPLESYKQIAIFHHVRFHKRWEPGLIQKH</sequence>
<comment type="similarity">
    <text evidence="1">Belongs to the alkB family.</text>
</comment>
<dbReference type="AlphaFoldDB" id="A0AAV7GD88"/>
<dbReference type="Gene3D" id="2.60.120.590">
    <property type="entry name" value="Alpha-ketoglutarate-dependent dioxygenase AlkB-like"/>
    <property type="match status" value="1"/>
</dbReference>
<dbReference type="InterPro" id="IPR037151">
    <property type="entry name" value="AlkB-like_sf"/>
</dbReference>
<organism evidence="3 4">
    <name type="scientific">Dendrobium chrysotoxum</name>
    <name type="common">Orchid</name>
    <dbReference type="NCBI Taxonomy" id="161865"/>
    <lineage>
        <taxon>Eukaryota</taxon>
        <taxon>Viridiplantae</taxon>
        <taxon>Streptophyta</taxon>
        <taxon>Embryophyta</taxon>
        <taxon>Tracheophyta</taxon>
        <taxon>Spermatophyta</taxon>
        <taxon>Magnoliopsida</taxon>
        <taxon>Liliopsida</taxon>
        <taxon>Asparagales</taxon>
        <taxon>Orchidaceae</taxon>
        <taxon>Epidendroideae</taxon>
        <taxon>Malaxideae</taxon>
        <taxon>Dendrobiinae</taxon>
        <taxon>Dendrobium</taxon>
    </lineage>
</organism>
<comment type="caution">
    <text evidence="3">The sequence shown here is derived from an EMBL/GenBank/DDBJ whole genome shotgun (WGS) entry which is preliminary data.</text>
</comment>
<keyword evidence="2" id="KW-0472">Membrane</keyword>
<evidence type="ECO:0000256" key="1">
    <source>
        <dbReference type="ARBA" id="ARBA00007879"/>
    </source>
</evidence>
<gene>
    <name evidence="3" type="ORF">IEQ34_017958</name>
</gene>
<proteinExistence type="inferred from homology"/>
<keyword evidence="2" id="KW-0812">Transmembrane</keyword>
<dbReference type="GO" id="GO:0032451">
    <property type="term" value="F:demethylase activity"/>
    <property type="evidence" value="ECO:0007669"/>
    <property type="project" value="InterPro"/>
</dbReference>
<evidence type="ECO:0000256" key="2">
    <source>
        <dbReference type="SAM" id="Phobius"/>
    </source>
</evidence>
<evidence type="ECO:0000313" key="3">
    <source>
        <dbReference type="EMBL" id="KAH0453634.1"/>
    </source>
</evidence>
<accession>A0AAV7GD88</accession>
<keyword evidence="4" id="KW-1185">Reference proteome</keyword>
<dbReference type="EMBL" id="JAGFBR010000016">
    <property type="protein sequence ID" value="KAH0453634.1"/>
    <property type="molecule type" value="Genomic_DNA"/>
</dbReference>
<dbReference type="GO" id="GO:0003729">
    <property type="term" value="F:mRNA binding"/>
    <property type="evidence" value="ECO:0007669"/>
    <property type="project" value="InterPro"/>
</dbReference>
<dbReference type="GO" id="GO:0006402">
    <property type="term" value="P:mRNA catabolic process"/>
    <property type="evidence" value="ECO:0007669"/>
    <property type="project" value="InterPro"/>
</dbReference>
<evidence type="ECO:0000313" key="4">
    <source>
        <dbReference type="Proteomes" id="UP000775213"/>
    </source>
</evidence>
<dbReference type="Proteomes" id="UP000775213">
    <property type="component" value="Unassembled WGS sequence"/>
</dbReference>
<name>A0AAV7GD88_DENCH</name>